<feature type="chain" id="PRO_5040782188" evidence="1">
    <location>
        <begin position="22"/>
        <end position="135"/>
    </location>
</feature>
<protein>
    <submittedName>
        <fullName evidence="2">Uncharacterized protein</fullName>
    </submittedName>
</protein>
<feature type="non-terminal residue" evidence="2">
    <location>
        <position position="1"/>
    </location>
</feature>
<dbReference type="AlphaFoldDB" id="A0A9X9Q798"/>
<keyword evidence="1" id="KW-0732">Signal</keyword>
<evidence type="ECO:0000256" key="1">
    <source>
        <dbReference type="SAM" id="SignalP"/>
    </source>
</evidence>
<comment type="caution">
    <text evidence="2">The sequence shown here is derived from an EMBL/GenBank/DDBJ whole genome shotgun (WGS) entry which is preliminary data.</text>
</comment>
<proteinExistence type="predicted"/>
<organism evidence="2 3">
    <name type="scientific">Gulo gulo</name>
    <name type="common">Wolverine</name>
    <name type="synonym">Gluton</name>
    <dbReference type="NCBI Taxonomy" id="48420"/>
    <lineage>
        <taxon>Eukaryota</taxon>
        <taxon>Metazoa</taxon>
        <taxon>Chordata</taxon>
        <taxon>Craniata</taxon>
        <taxon>Vertebrata</taxon>
        <taxon>Euteleostomi</taxon>
        <taxon>Mammalia</taxon>
        <taxon>Eutheria</taxon>
        <taxon>Laurasiatheria</taxon>
        <taxon>Carnivora</taxon>
        <taxon>Caniformia</taxon>
        <taxon>Musteloidea</taxon>
        <taxon>Mustelidae</taxon>
        <taxon>Guloninae</taxon>
        <taxon>Gulo</taxon>
    </lineage>
</organism>
<dbReference type="EMBL" id="CYRY02043241">
    <property type="protein sequence ID" value="VCX37493.1"/>
    <property type="molecule type" value="Genomic_DNA"/>
</dbReference>
<dbReference type="Proteomes" id="UP000269945">
    <property type="component" value="Unassembled WGS sequence"/>
</dbReference>
<sequence length="135" mass="15026">PEGRHAWHWSPILFWFRLGFSNQLEVKPAGSPVEGTHRKPWLGGEVLGGWWSLRVEAPLACPSQARLTCSLSRVLSGESLSQMGADSLDQVQDVLEMLPPLLPTRLIQVSQLSWQHWPQVEQGAQSARPARARGT</sequence>
<evidence type="ECO:0000313" key="3">
    <source>
        <dbReference type="Proteomes" id="UP000269945"/>
    </source>
</evidence>
<keyword evidence="3" id="KW-1185">Reference proteome</keyword>
<reference evidence="2 3" key="1">
    <citation type="submission" date="2018-10" db="EMBL/GenBank/DDBJ databases">
        <authorList>
            <person name="Ekblom R."/>
            <person name="Jareborg N."/>
        </authorList>
    </citation>
    <scope>NUCLEOTIDE SEQUENCE [LARGE SCALE GENOMIC DNA]</scope>
    <source>
        <tissue evidence="2">Muscle</tissue>
    </source>
</reference>
<accession>A0A9X9Q798</accession>
<gene>
    <name evidence="2" type="ORF">BN2614_LOCUS3</name>
</gene>
<evidence type="ECO:0000313" key="2">
    <source>
        <dbReference type="EMBL" id="VCX37493.1"/>
    </source>
</evidence>
<name>A0A9X9Q798_GULGU</name>
<feature type="signal peptide" evidence="1">
    <location>
        <begin position="1"/>
        <end position="21"/>
    </location>
</feature>